<accession>A0A448UAB2</accession>
<dbReference type="OrthoDB" id="5459344at2"/>
<name>A0A448UAB2_9NEIS</name>
<gene>
    <name evidence="1" type="ORF">NCTC12227_00543</name>
</gene>
<proteinExistence type="predicted"/>
<dbReference type="SUPFAM" id="SSF158682">
    <property type="entry name" value="TerB-like"/>
    <property type="match status" value="1"/>
</dbReference>
<sequence>MNFNNLLNQVLGTVQQKTGGGSNNKDTLMKIGGGAAAAGLISMFLKKKNTKKMVSAGSMAALGALAYHAYQSWQRNNGNSQAVLNQAAFEPVGHDAENAGRIILRTMIAAASADGLIDEQEQQLIQNESGGDPSTRQWLLAETARPATPADIAREIGNNPALASEAYLAARMVCGDLARKEIVFLSQLSQALNLDDKLVETLEKQAGF</sequence>
<dbReference type="AlphaFoldDB" id="A0A448UAB2"/>
<dbReference type="InterPro" id="IPR007486">
    <property type="entry name" value="YebE"/>
</dbReference>
<evidence type="ECO:0000313" key="1">
    <source>
        <dbReference type="EMBL" id="VEJ20828.1"/>
    </source>
</evidence>
<dbReference type="InterPro" id="IPR029024">
    <property type="entry name" value="TerB-like"/>
</dbReference>
<keyword evidence="2" id="KW-1185">Reference proteome</keyword>
<evidence type="ECO:0000313" key="2">
    <source>
        <dbReference type="Proteomes" id="UP000268229"/>
    </source>
</evidence>
<dbReference type="EMBL" id="LR134516">
    <property type="protein sequence ID" value="VEJ20828.1"/>
    <property type="molecule type" value="Genomic_DNA"/>
</dbReference>
<dbReference type="RefSeq" id="WP_107878828.1">
    <property type="nucleotide sequence ID" value="NZ_LR134516.1"/>
</dbReference>
<dbReference type="Pfam" id="PF04391">
    <property type="entry name" value="DUF533"/>
    <property type="match status" value="1"/>
</dbReference>
<dbReference type="Proteomes" id="UP000268229">
    <property type="component" value="Chromosome"/>
</dbReference>
<organism evidence="1 2">
    <name type="scientific">Neisseria animaloris</name>
    <dbReference type="NCBI Taxonomy" id="326522"/>
    <lineage>
        <taxon>Bacteria</taxon>
        <taxon>Pseudomonadati</taxon>
        <taxon>Pseudomonadota</taxon>
        <taxon>Betaproteobacteria</taxon>
        <taxon>Neisseriales</taxon>
        <taxon>Neisseriaceae</taxon>
        <taxon>Neisseria</taxon>
    </lineage>
</organism>
<dbReference type="CDD" id="cd07178">
    <property type="entry name" value="terB_like_YebE"/>
    <property type="match status" value="1"/>
</dbReference>
<dbReference type="STRING" id="326522.BWD08_02445"/>
<protein>
    <submittedName>
        <fullName evidence="1">Protein of uncharacterized function (DUF533)</fullName>
    </submittedName>
</protein>
<reference evidence="1 2" key="1">
    <citation type="submission" date="2018-12" db="EMBL/GenBank/DDBJ databases">
        <authorList>
            <consortium name="Pathogen Informatics"/>
        </authorList>
    </citation>
    <scope>NUCLEOTIDE SEQUENCE [LARGE SCALE GENOMIC DNA]</scope>
    <source>
        <strain evidence="1 2">NCTC12227</strain>
    </source>
</reference>
<dbReference type="KEGG" id="nani:NCTC12227_00543"/>